<evidence type="ECO:0000256" key="8">
    <source>
        <dbReference type="RuleBase" id="RU364100"/>
    </source>
</evidence>
<gene>
    <name evidence="9" type="ORF">FE697_009815</name>
</gene>
<reference evidence="9 10" key="1">
    <citation type="submission" date="2019-09" db="EMBL/GenBank/DDBJ databases">
        <title>Mumia zhuanghuii sp. nov. isolated from the intestinal contents of plateau pika (Ochotona curzoniae) in the Qinghai-Tibet plateau of China.</title>
        <authorList>
            <person name="Tian Z."/>
        </authorList>
    </citation>
    <scope>NUCLEOTIDE SEQUENCE [LARGE SCALE GENOMIC DNA]</scope>
    <source>
        <strain evidence="10">350</strain>
    </source>
</reference>
<dbReference type="EC" id="3.4.-.-" evidence="8"/>
<proteinExistence type="inferred from homology"/>
<evidence type="ECO:0000256" key="1">
    <source>
        <dbReference type="ARBA" id="ARBA00008136"/>
    </source>
</evidence>
<dbReference type="Proteomes" id="UP000307768">
    <property type="component" value="Unassembled WGS sequence"/>
</dbReference>
<dbReference type="GO" id="GO:0003697">
    <property type="term" value="F:single-stranded DNA binding"/>
    <property type="evidence" value="ECO:0007669"/>
    <property type="project" value="InterPro"/>
</dbReference>
<sequence length="272" mass="29853">MCGRYATTRSSADLSAEFEAEPADDLPDLRPDYNVAPTKVVPLILERRSREDPAVSHRLVKALTWGLVPSWAKDRAIGNRMINARAETLAEKPSFRSAFAKRRAIVPADGFYEWYTSEKAETPAPGGKKAGSKSKPVKQPFFIHSPDGSTLAMAGLYEIWKDRSLPEDDDAAWLWTFTIITTTATDDLGRIHDRAPMLVPRDRWSTWLDPANDDKEALGRLLVPAAPGALEAYPVSTTVNNVRNNGPELMEPIALEGEPDAGDGAQPTLGDL</sequence>
<dbReference type="SUPFAM" id="SSF143081">
    <property type="entry name" value="BB1717-like"/>
    <property type="match status" value="1"/>
</dbReference>
<evidence type="ECO:0000256" key="7">
    <source>
        <dbReference type="ARBA" id="ARBA00023239"/>
    </source>
</evidence>
<name>A0A5Q6S0H9_9ACTN</name>
<evidence type="ECO:0000313" key="9">
    <source>
        <dbReference type="EMBL" id="KAA1423845.1"/>
    </source>
</evidence>
<dbReference type="Gene3D" id="3.90.1680.10">
    <property type="entry name" value="SOS response associated peptidase-like"/>
    <property type="match status" value="1"/>
</dbReference>
<keyword evidence="2 8" id="KW-0645">Protease</keyword>
<dbReference type="GO" id="GO:0006508">
    <property type="term" value="P:proteolysis"/>
    <property type="evidence" value="ECO:0007669"/>
    <property type="project" value="UniProtKB-KW"/>
</dbReference>
<keyword evidence="3" id="KW-0227">DNA damage</keyword>
<dbReference type="GO" id="GO:0106300">
    <property type="term" value="P:protein-DNA covalent cross-linking repair"/>
    <property type="evidence" value="ECO:0007669"/>
    <property type="project" value="InterPro"/>
</dbReference>
<keyword evidence="6" id="KW-0238">DNA-binding</keyword>
<dbReference type="AlphaFoldDB" id="A0A5Q6S0H9"/>
<dbReference type="PANTHER" id="PTHR13604:SF0">
    <property type="entry name" value="ABASIC SITE PROCESSING PROTEIN HMCES"/>
    <property type="match status" value="1"/>
</dbReference>
<evidence type="ECO:0000256" key="3">
    <source>
        <dbReference type="ARBA" id="ARBA00022763"/>
    </source>
</evidence>
<evidence type="ECO:0000256" key="2">
    <source>
        <dbReference type="ARBA" id="ARBA00022670"/>
    </source>
</evidence>
<organism evidence="9 10">
    <name type="scientific">Mumia zhuanghuii</name>
    <dbReference type="NCBI Taxonomy" id="2585211"/>
    <lineage>
        <taxon>Bacteria</taxon>
        <taxon>Bacillati</taxon>
        <taxon>Actinomycetota</taxon>
        <taxon>Actinomycetes</taxon>
        <taxon>Propionibacteriales</taxon>
        <taxon>Nocardioidaceae</taxon>
        <taxon>Mumia</taxon>
    </lineage>
</organism>
<keyword evidence="7" id="KW-0456">Lyase</keyword>
<keyword evidence="5" id="KW-0190">Covalent protein-DNA linkage</keyword>
<evidence type="ECO:0000256" key="6">
    <source>
        <dbReference type="ARBA" id="ARBA00023125"/>
    </source>
</evidence>
<dbReference type="OrthoDB" id="9782620at2"/>
<evidence type="ECO:0000256" key="5">
    <source>
        <dbReference type="ARBA" id="ARBA00023124"/>
    </source>
</evidence>
<keyword evidence="4 8" id="KW-0378">Hydrolase</keyword>
<dbReference type="EMBL" id="VDFQ02000002">
    <property type="protein sequence ID" value="KAA1423845.1"/>
    <property type="molecule type" value="Genomic_DNA"/>
</dbReference>
<dbReference type="PANTHER" id="PTHR13604">
    <property type="entry name" value="DC12-RELATED"/>
    <property type="match status" value="1"/>
</dbReference>
<dbReference type="GO" id="GO:0016829">
    <property type="term" value="F:lyase activity"/>
    <property type="evidence" value="ECO:0007669"/>
    <property type="project" value="UniProtKB-KW"/>
</dbReference>
<dbReference type="InterPro" id="IPR036590">
    <property type="entry name" value="SRAP-like"/>
</dbReference>
<dbReference type="Pfam" id="PF02586">
    <property type="entry name" value="SRAP"/>
    <property type="match status" value="1"/>
</dbReference>
<evidence type="ECO:0000256" key="4">
    <source>
        <dbReference type="ARBA" id="ARBA00022801"/>
    </source>
</evidence>
<protein>
    <recommendedName>
        <fullName evidence="8">Abasic site processing protein</fullName>
        <ecNumber evidence="8">3.4.-.-</ecNumber>
    </recommendedName>
</protein>
<comment type="caution">
    <text evidence="9">The sequence shown here is derived from an EMBL/GenBank/DDBJ whole genome shotgun (WGS) entry which is preliminary data.</text>
</comment>
<dbReference type="InterPro" id="IPR003738">
    <property type="entry name" value="SRAP"/>
</dbReference>
<accession>A0A5Q6S0H9</accession>
<dbReference type="GO" id="GO:0008233">
    <property type="term" value="F:peptidase activity"/>
    <property type="evidence" value="ECO:0007669"/>
    <property type="project" value="UniProtKB-KW"/>
</dbReference>
<comment type="similarity">
    <text evidence="1 8">Belongs to the SOS response-associated peptidase family.</text>
</comment>
<dbReference type="RefSeq" id="WP_149769364.1">
    <property type="nucleotide sequence ID" value="NZ_VDFQ02000002.1"/>
</dbReference>
<evidence type="ECO:0000313" key="10">
    <source>
        <dbReference type="Proteomes" id="UP000307768"/>
    </source>
</evidence>